<feature type="signal peptide" evidence="1">
    <location>
        <begin position="1"/>
        <end position="27"/>
    </location>
</feature>
<reference evidence="2" key="1">
    <citation type="submission" date="2021-02" db="EMBL/GenBank/DDBJ databases">
        <authorList>
            <person name="Nowell W R."/>
        </authorList>
    </citation>
    <scope>NUCLEOTIDE SEQUENCE</scope>
</reference>
<name>A0A813VTA7_9BILA</name>
<dbReference type="EMBL" id="CAJNOL010000220">
    <property type="protein sequence ID" value="CAF0942062.1"/>
    <property type="molecule type" value="Genomic_DNA"/>
</dbReference>
<evidence type="ECO:0000313" key="3">
    <source>
        <dbReference type="EMBL" id="CAF0942062.1"/>
    </source>
</evidence>
<dbReference type="Proteomes" id="UP000663870">
    <property type="component" value="Unassembled WGS sequence"/>
</dbReference>
<gene>
    <name evidence="3" type="ORF">JXQ802_LOCUS11216</name>
    <name evidence="2" type="ORF">PYM288_LOCUS6772</name>
</gene>
<accession>A0A813VTA7</accession>
<dbReference type="Proteomes" id="UP000663854">
    <property type="component" value="Unassembled WGS sequence"/>
</dbReference>
<keyword evidence="5" id="KW-1185">Reference proteome</keyword>
<organism evidence="2 4">
    <name type="scientific">Rotaria sordida</name>
    <dbReference type="NCBI Taxonomy" id="392033"/>
    <lineage>
        <taxon>Eukaryota</taxon>
        <taxon>Metazoa</taxon>
        <taxon>Spiralia</taxon>
        <taxon>Gnathifera</taxon>
        <taxon>Rotifera</taxon>
        <taxon>Eurotatoria</taxon>
        <taxon>Bdelloidea</taxon>
        <taxon>Philodinida</taxon>
        <taxon>Philodinidae</taxon>
        <taxon>Rotaria</taxon>
    </lineage>
</organism>
<evidence type="ECO:0000313" key="4">
    <source>
        <dbReference type="Proteomes" id="UP000663854"/>
    </source>
</evidence>
<evidence type="ECO:0000313" key="2">
    <source>
        <dbReference type="EMBL" id="CAF0845106.1"/>
    </source>
</evidence>
<dbReference type="AlphaFoldDB" id="A0A813VTA7"/>
<comment type="caution">
    <text evidence="2">The sequence shown here is derived from an EMBL/GenBank/DDBJ whole genome shotgun (WGS) entry which is preliminary data.</text>
</comment>
<keyword evidence="1" id="KW-0732">Signal</keyword>
<protein>
    <submittedName>
        <fullName evidence="2">Uncharacterized protein</fullName>
    </submittedName>
</protein>
<proteinExistence type="predicted"/>
<sequence>MAPSTFWFIKLIIFVVLLCTFVQFISTQPLLDDDDEDQTQLDSPFFNNYVIASGRIPNNIHHKLNIPQYLYDDHEQKKLFHQNQQYYPDSDQFVKRIIMLPRVGRRSI</sequence>
<evidence type="ECO:0000313" key="5">
    <source>
        <dbReference type="Proteomes" id="UP000663870"/>
    </source>
</evidence>
<feature type="chain" id="PRO_5035597966" evidence="1">
    <location>
        <begin position="28"/>
        <end position="108"/>
    </location>
</feature>
<dbReference type="EMBL" id="CAJNOH010000077">
    <property type="protein sequence ID" value="CAF0845106.1"/>
    <property type="molecule type" value="Genomic_DNA"/>
</dbReference>
<evidence type="ECO:0000256" key="1">
    <source>
        <dbReference type="SAM" id="SignalP"/>
    </source>
</evidence>